<dbReference type="Proteomes" id="UP001165489">
    <property type="component" value="Unassembled WGS sequence"/>
</dbReference>
<proteinExistence type="predicted"/>
<feature type="transmembrane region" description="Helical" evidence="1">
    <location>
        <begin position="68"/>
        <end position="89"/>
    </location>
</feature>
<organism evidence="2 3">
    <name type="scientific">Belliella filtrata</name>
    <dbReference type="NCBI Taxonomy" id="2923435"/>
    <lineage>
        <taxon>Bacteria</taxon>
        <taxon>Pseudomonadati</taxon>
        <taxon>Bacteroidota</taxon>
        <taxon>Cytophagia</taxon>
        <taxon>Cytophagales</taxon>
        <taxon>Cyclobacteriaceae</taxon>
        <taxon>Belliella</taxon>
    </lineage>
</organism>
<gene>
    <name evidence="2" type="ORF">MM239_15070</name>
</gene>
<keyword evidence="1" id="KW-1133">Transmembrane helix</keyword>
<sequence>MDRITYLIEKYWEGNTSLKEEKELKVLLKDSKKHETEKAFFLGIDQIKSFSPEKIQNPSIKKFYLNTYWTQIAAGLIILLVAGVSFFSYKQREAERLAYLQVMEAFSLIQHNMHKGTDNLQTLQELRYLNTTNQIFEIETN</sequence>
<evidence type="ECO:0000313" key="2">
    <source>
        <dbReference type="EMBL" id="MCH7410727.1"/>
    </source>
</evidence>
<evidence type="ECO:0000313" key="3">
    <source>
        <dbReference type="Proteomes" id="UP001165489"/>
    </source>
</evidence>
<name>A0ABS9V2S5_9BACT</name>
<dbReference type="EMBL" id="JAKZGP010000045">
    <property type="protein sequence ID" value="MCH7410727.1"/>
    <property type="molecule type" value="Genomic_DNA"/>
</dbReference>
<keyword evidence="1" id="KW-0812">Transmembrane</keyword>
<protein>
    <submittedName>
        <fullName evidence="2">Uncharacterized protein</fullName>
    </submittedName>
</protein>
<reference evidence="2" key="1">
    <citation type="submission" date="2022-03" db="EMBL/GenBank/DDBJ databases">
        <title>De novo assembled genomes of Belliella spp. (Cyclobacteriaceae) strains.</title>
        <authorList>
            <person name="Szabo A."/>
            <person name="Korponai K."/>
            <person name="Felfoldi T."/>
        </authorList>
    </citation>
    <scope>NUCLEOTIDE SEQUENCE</scope>
    <source>
        <strain evidence="2">DSM 111904</strain>
    </source>
</reference>
<keyword evidence="1" id="KW-0472">Membrane</keyword>
<keyword evidence="3" id="KW-1185">Reference proteome</keyword>
<comment type="caution">
    <text evidence="2">The sequence shown here is derived from an EMBL/GenBank/DDBJ whole genome shotgun (WGS) entry which is preliminary data.</text>
</comment>
<evidence type="ECO:0000256" key="1">
    <source>
        <dbReference type="SAM" id="Phobius"/>
    </source>
</evidence>
<accession>A0ABS9V2S5</accession>
<dbReference type="RefSeq" id="WP_241349088.1">
    <property type="nucleotide sequence ID" value="NZ_JAKZGP010000045.1"/>
</dbReference>